<proteinExistence type="predicted"/>
<dbReference type="CDD" id="cd13568">
    <property type="entry name" value="PBP2_TAXI_TRAP_like_3"/>
    <property type="match status" value="1"/>
</dbReference>
<dbReference type="InterPro" id="IPR011852">
    <property type="entry name" value="TRAP_TAXI"/>
</dbReference>
<dbReference type="SUPFAM" id="SSF53850">
    <property type="entry name" value="Periplasmic binding protein-like II"/>
    <property type="match status" value="1"/>
</dbReference>
<dbReference type="NCBIfam" id="TIGR02122">
    <property type="entry name" value="TRAP_TAXI"/>
    <property type="match status" value="1"/>
</dbReference>
<keyword evidence="1" id="KW-0732">Signal</keyword>
<dbReference type="Gene3D" id="3.40.190.10">
    <property type="entry name" value="Periplasmic binding protein-like II"/>
    <property type="match status" value="2"/>
</dbReference>
<dbReference type="PANTHER" id="PTHR42941:SF1">
    <property type="entry name" value="SLL1037 PROTEIN"/>
    <property type="match status" value="1"/>
</dbReference>
<protein>
    <submittedName>
        <fullName evidence="2">TRAP transporter TAXI family solute receptor</fullName>
    </submittedName>
</protein>
<comment type="caution">
    <text evidence="2">The sequence shown here is derived from an EMBL/GenBank/DDBJ whole genome shotgun (WGS) entry which is preliminary data.</text>
</comment>
<name>A0AAE3G493_9GAMM</name>
<evidence type="ECO:0000313" key="2">
    <source>
        <dbReference type="EMBL" id="MCP1675511.1"/>
    </source>
</evidence>
<dbReference type="EMBL" id="JALJXV010000006">
    <property type="protein sequence ID" value="MCP1675511.1"/>
    <property type="molecule type" value="Genomic_DNA"/>
</dbReference>
<evidence type="ECO:0000256" key="1">
    <source>
        <dbReference type="SAM" id="SignalP"/>
    </source>
</evidence>
<sequence>MATRIGRFGVHGLAAGLLVAASTLAASPSAEAQQRFTTIGTGGVTGVYYPTGGAICRLLNQGRSEHGIRCSAESTAGSIFNLNSLREGELEFGVVQSDWQYHSYNGSDQFEDQGAHEELRAVFSLHPEPFTVVAHPDAGVTDFEQIRGKRVNIGNPGSGQRGTVERLMDEYGWSTSDFSLASELPSREQAAALCDGRIDIILFTVGHPSGSIQEPIATCNARLVNVTGEVVDNLVEENPYYFHATLPAGMYPNHDEDIRTFGVGATLVTSADVDDDVVYHLVRAVFENFETFQGLHPAFSVLDKEEMVSAGLSAPLHPGAERYYREAGLID</sequence>
<gene>
    <name evidence="2" type="ORF">J2T57_002661</name>
</gene>
<dbReference type="Pfam" id="PF16868">
    <property type="entry name" value="NMT1_3"/>
    <property type="match status" value="1"/>
</dbReference>
<dbReference type="PANTHER" id="PTHR42941">
    <property type="entry name" value="SLL1037 PROTEIN"/>
    <property type="match status" value="1"/>
</dbReference>
<keyword evidence="2" id="KW-0675">Receptor</keyword>
<dbReference type="AlphaFoldDB" id="A0AAE3G493"/>
<feature type="chain" id="PRO_5042121938" evidence="1">
    <location>
        <begin position="26"/>
        <end position="331"/>
    </location>
</feature>
<keyword evidence="3" id="KW-1185">Reference proteome</keyword>
<reference evidence="2" key="1">
    <citation type="submission" date="2022-03" db="EMBL/GenBank/DDBJ databases">
        <title>Genomic Encyclopedia of Type Strains, Phase III (KMG-III): the genomes of soil and plant-associated and newly described type strains.</title>
        <authorList>
            <person name="Whitman W."/>
        </authorList>
    </citation>
    <scope>NUCLEOTIDE SEQUENCE</scope>
    <source>
        <strain evidence="2">ANL 6-2</strain>
    </source>
</reference>
<accession>A0AAE3G493</accession>
<organism evidence="2 3">
    <name type="scientific">Natronocella acetinitrilica</name>
    <dbReference type="NCBI Taxonomy" id="414046"/>
    <lineage>
        <taxon>Bacteria</taxon>
        <taxon>Pseudomonadati</taxon>
        <taxon>Pseudomonadota</taxon>
        <taxon>Gammaproteobacteria</taxon>
        <taxon>Chromatiales</taxon>
        <taxon>Ectothiorhodospiraceae</taxon>
        <taxon>Natronocella</taxon>
    </lineage>
</organism>
<dbReference type="Proteomes" id="UP001205843">
    <property type="component" value="Unassembled WGS sequence"/>
</dbReference>
<evidence type="ECO:0000313" key="3">
    <source>
        <dbReference type="Proteomes" id="UP001205843"/>
    </source>
</evidence>
<feature type="signal peptide" evidence="1">
    <location>
        <begin position="1"/>
        <end position="25"/>
    </location>
</feature>